<dbReference type="SUPFAM" id="SSF53383">
    <property type="entry name" value="PLP-dependent transferases"/>
    <property type="match status" value="1"/>
</dbReference>
<gene>
    <name evidence="4" type="ORF">PDE_05428</name>
</gene>
<dbReference type="Proteomes" id="UP000019376">
    <property type="component" value="Unassembled WGS sequence"/>
</dbReference>
<dbReference type="OrthoDB" id="7042322at2759"/>
<evidence type="ECO:0000256" key="1">
    <source>
        <dbReference type="ARBA" id="ARBA00007441"/>
    </source>
</evidence>
<protein>
    <recommendedName>
        <fullName evidence="3">Aminotransferase class I/classII large domain-containing protein</fullName>
    </recommendedName>
</protein>
<dbReference type="EMBL" id="KB644412">
    <property type="protein sequence ID" value="EPS30477.1"/>
    <property type="molecule type" value="Genomic_DNA"/>
</dbReference>
<dbReference type="PhylomeDB" id="S8B706"/>
<dbReference type="Pfam" id="PF00155">
    <property type="entry name" value="Aminotran_1_2"/>
    <property type="match status" value="1"/>
</dbReference>
<name>S8B706_PENO1</name>
<evidence type="ECO:0000313" key="5">
    <source>
        <dbReference type="Proteomes" id="UP000019376"/>
    </source>
</evidence>
<dbReference type="eggNOG" id="KOG0257">
    <property type="taxonomic scope" value="Eukaryota"/>
</dbReference>
<dbReference type="PROSITE" id="PS00105">
    <property type="entry name" value="AA_TRANSFER_CLASS_1"/>
    <property type="match status" value="1"/>
</dbReference>
<dbReference type="Gene3D" id="3.90.1150.10">
    <property type="entry name" value="Aspartate Aminotransferase, domain 1"/>
    <property type="match status" value="1"/>
</dbReference>
<sequence>MVKIEAFAVEQWMDKYETTAKYNTAETCCASVSIDDLRALCEDKDKDPLSGLQSTKLTYGAIRGSDQLRETLSNLYSAKIPGLTTKESILITNGAIQANFLLLYTLVGPGDHVICHYPTYQQLYSVPASLGAEVSLWKANEAKDWQLDLEELKTLIRPNTKMIIINNPQNPTGAIISRETLQGLVSVARESSITVFADEVYRPIFHNISPMDPQFPPSLLSLGYEHSVVTGSVSKAYSLAGLRVGWIASRNNSIIEACASSRDYTTISVGQLDDAVASFALAPECIHSLLRRNIELARTNLAILEKFIESHRWACDWIKPRAGTTAFVRFNKMGKPVNDVIFCEMLHDRKGVMFVPGSLCFGGGEEFQGYVRIGYACETQVLEQGLDALRDFMEDDYDEVPALKKVKKSQ</sequence>
<dbReference type="InterPro" id="IPR015424">
    <property type="entry name" value="PyrdxlP-dep_Trfase"/>
</dbReference>
<dbReference type="GO" id="GO:0003824">
    <property type="term" value="F:catalytic activity"/>
    <property type="evidence" value="ECO:0007669"/>
    <property type="project" value="InterPro"/>
</dbReference>
<dbReference type="PANTHER" id="PTHR43510:SF1">
    <property type="entry name" value="AMINOTRANSFERASE FUNCTION, HYPOTHETICAL (EUROFUNG)"/>
    <property type="match status" value="1"/>
</dbReference>
<dbReference type="InterPro" id="IPR015422">
    <property type="entry name" value="PyrdxlP-dep_Trfase_small"/>
</dbReference>
<dbReference type="GO" id="GO:0030170">
    <property type="term" value="F:pyridoxal phosphate binding"/>
    <property type="evidence" value="ECO:0007669"/>
    <property type="project" value="InterPro"/>
</dbReference>
<evidence type="ECO:0000256" key="2">
    <source>
        <dbReference type="ARBA" id="ARBA00022898"/>
    </source>
</evidence>
<proteinExistence type="inferred from homology"/>
<organism evidence="4 5">
    <name type="scientific">Penicillium oxalicum (strain 114-2 / CGMCC 5302)</name>
    <name type="common">Penicillium decumbens</name>
    <dbReference type="NCBI Taxonomy" id="933388"/>
    <lineage>
        <taxon>Eukaryota</taxon>
        <taxon>Fungi</taxon>
        <taxon>Dikarya</taxon>
        <taxon>Ascomycota</taxon>
        <taxon>Pezizomycotina</taxon>
        <taxon>Eurotiomycetes</taxon>
        <taxon>Eurotiomycetidae</taxon>
        <taxon>Eurotiales</taxon>
        <taxon>Aspergillaceae</taxon>
        <taxon>Penicillium</taxon>
    </lineage>
</organism>
<dbReference type="InterPro" id="IPR015421">
    <property type="entry name" value="PyrdxlP-dep_Trfase_major"/>
</dbReference>
<keyword evidence="2" id="KW-0663">Pyridoxal phosphate</keyword>
<comment type="similarity">
    <text evidence="1">Belongs to the class-I pyridoxal-phosphate-dependent aminotransferase family.</text>
</comment>
<evidence type="ECO:0000259" key="3">
    <source>
        <dbReference type="Pfam" id="PF00155"/>
    </source>
</evidence>
<evidence type="ECO:0000313" key="4">
    <source>
        <dbReference type="EMBL" id="EPS30477.1"/>
    </source>
</evidence>
<feature type="domain" description="Aminotransferase class I/classII large" evidence="3">
    <location>
        <begin position="50"/>
        <end position="389"/>
    </location>
</feature>
<dbReference type="AlphaFoldDB" id="S8B706"/>
<accession>S8B706</accession>
<dbReference type="Gene3D" id="3.40.640.10">
    <property type="entry name" value="Type I PLP-dependent aspartate aminotransferase-like (Major domain)"/>
    <property type="match status" value="1"/>
</dbReference>
<dbReference type="HOGENOM" id="CLU_017584_4_4_1"/>
<dbReference type="STRING" id="933388.S8B706"/>
<dbReference type="InterPro" id="IPR004838">
    <property type="entry name" value="NHTrfase_class1_PyrdxlP-BS"/>
</dbReference>
<dbReference type="CDD" id="cd00609">
    <property type="entry name" value="AAT_like"/>
    <property type="match status" value="1"/>
</dbReference>
<dbReference type="PANTHER" id="PTHR43510">
    <property type="entry name" value="AMINOTRANSFERASE FUNCTION, HYPOTHETICAL (EUROFUNG)"/>
    <property type="match status" value="1"/>
</dbReference>
<dbReference type="InterPro" id="IPR004839">
    <property type="entry name" value="Aminotransferase_I/II_large"/>
</dbReference>
<keyword evidence="5" id="KW-1185">Reference proteome</keyword>
<reference evidence="4 5" key="1">
    <citation type="journal article" date="2013" name="PLoS ONE">
        <title>Genomic and secretomic analyses reveal unique features of the lignocellulolytic enzyme system of Penicillium decumbens.</title>
        <authorList>
            <person name="Liu G."/>
            <person name="Zhang L."/>
            <person name="Wei X."/>
            <person name="Zou G."/>
            <person name="Qin Y."/>
            <person name="Ma L."/>
            <person name="Li J."/>
            <person name="Zheng H."/>
            <person name="Wang S."/>
            <person name="Wang C."/>
            <person name="Xun L."/>
            <person name="Zhao G.-P."/>
            <person name="Zhou Z."/>
            <person name="Qu Y."/>
        </authorList>
    </citation>
    <scope>NUCLEOTIDE SEQUENCE [LARGE SCALE GENOMIC DNA]</scope>
    <source>
        <strain evidence="5">114-2 / CGMCC 5302</strain>
    </source>
</reference>